<reference evidence="8 9" key="1">
    <citation type="submission" date="2007-06" db="EMBL/GenBank/DDBJ databases">
        <authorList>
            <person name="Shimkets L."/>
            <person name="Ferriera S."/>
            <person name="Johnson J."/>
            <person name="Kravitz S."/>
            <person name="Beeson K."/>
            <person name="Sutton G."/>
            <person name="Rogers Y.-H."/>
            <person name="Friedman R."/>
            <person name="Frazier M."/>
            <person name="Venter J.C."/>
        </authorList>
    </citation>
    <scope>NUCLEOTIDE SEQUENCE [LARGE SCALE GENOMIC DNA]</scope>
    <source>
        <strain evidence="8 9">SIR-1</strain>
    </source>
</reference>
<dbReference type="STRING" id="391625.PPSIR1_05233"/>
<evidence type="ECO:0000256" key="4">
    <source>
        <dbReference type="ARBA" id="ARBA00022827"/>
    </source>
</evidence>
<dbReference type="PANTHER" id="PTHR10632">
    <property type="entry name" value="SULFIDE:QUINONE OXIDOREDUCTASE"/>
    <property type="match status" value="1"/>
</dbReference>
<keyword evidence="4" id="KW-0274">FAD</keyword>
<evidence type="ECO:0000313" key="8">
    <source>
        <dbReference type="EMBL" id="EDM81843.1"/>
    </source>
</evidence>
<gene>
    <name evidence="8" type="ORF">PPSIR1_05233</name>
</gene>
<evidence type="ECO:0000313" key="9">
    <source>
        <dbReference type="Proteomes" id="UP000005801"/>
    </source>
</evidence>
<dbReference type="EMBL" id="ABCS01000001">
    <property type="protein sequence ID" value="EDM81843.1"/>
    <property type="molecule type" value="Genomic_DNA"/>
</dbReference>
<dbReference type="OrthoDB" id="9802771at2"/>
<dbReference type="RefSeq" id="WP_006969018.1">
    <property type="nucleotide sequence ID" value="NZ_ABCS01000001.1"/>
</dbReference>
<dbReference type="GO" id="GO:0070224">
    <property type="term" value="F:sulfide:quinone oxidoreductase activity"/>
    <property type="evidence" value="ECO:0007669"/>
    <property type="project" value="TreeGrafter"/>
</dbReference>
<comment type="caution">
    <text evidence="8">The sequence shown here is derived from an EMBL/GenBank/DDBJ whole genome shotgun (WGS) entry which is preliminary data.</text>
</comment>
<evidence type="ECO:0000256" key="1">
    <source>
        <dbReference type="ARBA" id="ARBA00001974"/>
    </source>
</evidence>
<dbReference type="GO" id="GO:0048038">
    <property type="term" value="F:quinone binding"/>
    <property type="evidence" value="ECO:0007669"/>
    <property type="project" value="UniProtKB-KW"/>
</dbReference>
<dbReference type="PANTHER" id="PTHR10632:SF2">
    <property type="entry name" value="SULFIDE:QUINONE OXIDOREDUCTASE, MITOCHONDRIAL"/>
    <property type="match status" value="1"/>
</dbReference>
<dbReference type="Proteomes" id="UP000005801">
    <property type="component" value="Unassembled WGS sequence"/>
</dbReference>
<evidence type="ECO:0000256" key="5">
    <source>
        <dbReference type="ARBA" id="ARBA00022946"/>
    </source>
</evidence>
<proteinExistence type="predicted"/>
<dbReference type="InterPro" id="IPR036188">
    <property type="entry name" value="FAD/NAD-bd_sf"/>
</dbReference>
<comment type="cofactor">
    <cofactor evidence="1">
        <name>FAD</name>
        <dbReference type="ChEBI" id="CHEBI:57692"/>
    </cofactor>
</comment>
<dbReference type="SUPFAM" id="SSF51905">
    <property type="entry name" value="FAD/NAD(P)-binding domain"/>
    <property type="match status" value="2"/>
</dbReference>
<keyword evidence="9" id="KW-1185">Reference proteome</keyword>
<dbReference type="GO" id="GO:0071949">
    <property type="term" value="F:FAD binding"/>
    <property type="evidence" value="ECO:0007669"/>
    <property type="project" value="TreeGrafter"/>
</dbReference>
<dbReference type="InterPro" id="IPR023753">
    <property type="entry name" value="FAD/NAD-binding_dom"/>
</dbReference>
<evidence type="ECO:0000256" key="2">
    <source>
        <dbReference type="ARBA" id="ARBA00022630"/>
    </source>
</evidence>
<keyword evidence="2" id="KW-0285">Flavoprotein</keyword>
<sequence length="399" mass="43853">MTNTQDTTHHEVLIVGGGTAGLSVAARLRAAGVADVAIIEPSDKHYYQPLWTLVGAGVFDKEVTERDEADYIPEGATWIRDAVASFDPGNSKLRTRAGATVSYDYLVVAAGIQINWGAIEGLTQALGTGGVVSNYAYDSVDSTWDAIRNFSGGKALFTFPSTPIKCAGAPQKIMYLAEHAFRRQGVRRRSEVVYCCAGPRIFGVPKYRKALEAIIEARDIQTKWRHDLVAIRAEQKQAVFRHMDSGEEQVLDYDMIHVTPPQSAPDFIATSELASAKGWVEVDKYTTQHLRFPNVFSLGDCSSLPTSKTGAAIRKQAPVTAENLLAVRGGREATARYDGYASCPLITGYGSCILAEFDYDGTPVETFDFDQARERYSMYALKAYALPQIYWNGMLRGRM</sequence>
<dbReference type="GO" id="GO:0070221">
    <property type="term" value="P:sulfide oxidation, using sulfide:quinone oxidoreductase"/>
    <property type="evidence" value="ECO:0007669"/>
    <property type="project" value="TreeGrafter"/>
</dbReference>
<keyword evidence="5" id="KW-0809">Transit peptide</keyword>
<evidence type="ECO:0000256" key="6">
    <source>
        <dbReference type="ARBA" id="ARBA00023002"/>
    </source>
</evidence>
<evidence type="ECO:0000256" key="3">
    <source>
        <dbReference type="ARBA" id="ARBA00022719"/>
    </source>
</evidence>
<dbReference type="AlphaFoldDB" id="A6FX19"/>
<dbReference type="eggNOG" id="COG0446">
    <property type="taxonomic scope" value="Bacteria"/>
</dbReference>
<accession>A6FX19</accession>
<keyword evidence="6" id="KW-0560">Oxidoreductase</keyword>
<name>A6FX19_9BACT</name>
<organism evidence="8 9">
    <name type="scientific">Plesiocystis pacifica SIR-1</name>
    <dbReference type="NCBI Taxonomy" id="391625"/>
    <lineage>
        <taxon>Bacteria</taxon>
        <taxon>Pseudomonadati</taxon>
        <taxon>Myxococcota</taxon>
        <taxon>Polyangia</taxon>
        <taxon>Nannocystales</taxon>
        <taxon>Nannocystaceae</taxon>
        <taxon>Plesiocystis</taxon>
    </lineage>
</organism>
<feature type="domain" description="FAD/NAD(P)-binding" evidence="7">
    <location>
        <begin position="11"/>
        <end position="123"/>
    </location>
</feature>
<dbReference type="Pfam" id="PF07992">
    <property type="entry name" value="Pyr_redox_2"/>
    <property type="match status" value="1"/>
</dbReference>
<dbReference type="PRINTS" id="PR00420">
    <property type="entry name" value="RNGMNOXGNASE"/>
</dbReference>
<evidence type="ECO:0000259" key="7">
    <source>
        <dbReference type="Pfam" id="PF07992"/>
    </source>
</evidence>
<keyword evidence="3" id="KW-0874">Quinone</keyword>
<dbReference type="Gene3D" id="3.50.50.60">
    <property type="entry name" value="FAD/NAD(P)-binding domain"/>
    <property type="match status" value="2"/>
</dbReference>
<protein>
    <recommendedName>
        <fullName evidence="7">FAD/NAD(P)-binding domain-containing protein</fullName>
    </recommendedName>
</protein>
<dbReference type="InterPro" id="IPR015904">
    <property type="entry name" value="Sulphide_quinone_reductase"/>
</dbReference>
<dbReference type="FunFam" id="3.50.50.60:FF:000034">
    <property type="entry name" value="sulfide:quinone oxidoreductase, mitochondrial"/>
    <property type="match status" value="1"/>
</dbReference>